<comment type="similarity">
    <text evidence="9">Belongs to the TER reductase family.</text>
</comment>
<keyword evidence="14" id="KW-1185">Reference proteome</keyword>
<dbReference type="PANTHER" id="PTHR37480:SF1">
    <property type="entry name" value="ENOYL-[ACYL-CARRIER-PROTEIN] REDUCTASE [NADH]"/>
    <property type="match status" value="1"/>
</dbReference>
<feature type="active site" description="Proton donor" evidence="9">
    <location>
        <position position="246"/>
    </location>
</feature>
<organism evidence="13 14">
    <name type="scientific">Sphaerochaeta pleomorpha (strain ATCC BAA-1885 / DSM 22778 / Grapes)</name>
    <dbReference type="NCBI Taxonomy" id="158190"/>
    <lineage>
        <taxon>Bacteria</taxon>
        <taxon>Pseudomonadati</taxon>
        <taxon>Spirochaetota</taxon>
        <taxon>Spirochaetia</taxon>
        <taxon>Spirochaetales</taxon>
        <taxon>Sphaerochaetaceae</taxon>
        <taxon>Sphaerochaeta</taxon>
    </lineage>
</organism>
<keyword evidence="2 9" id="KW-0444">Lipid biosynthesis</keyword>
<dbReference type="GO" id="GO:0051287">
    <property type="term" value="F:NAD binding"/>
    <property type="evidence" value="ECO:0007669"/>
    <property type="project" value="UniProtKB-UniRule"/>
</dbReference>
<feature type="binding site" evidence="9">
    <location>
        <begin position="150"/>
        <end position="151"/>
    </location>
    <ligand>
        <name>NAD(+)</name>
        <dbReference type="ChEBI" id="CHEBI:57540"/>
    </ligand>
</feature>
<feature type="binding site" evidence="9">
    <location>
        <begin position="85"/>
        <end position="86"/>
    </location>
    <ligand>
        <name>NAD(+)</name>
        <dbReference type="ChEBI" id="CHEBI:57540"/>
    </ligand>
</feature>
<keyword evidence="5 9" id="KW-0520">NAD</keyword>
<evidence type="ECO:0000256" key="2">
    <source>
        <dbReference type="ARBA" id="ARBA00022516"/>
    </source>
</evidence>
<feature type="domain" description="Trans-2-enoyl-CoA reductase catalytic" evidence="11">
    <location>
        <begin position="93"/>
        <end position="328"/>
    </location>
</feature>
<dbReference type="Gene3D" id="3.40.50.720">
    <property type="entry name" value="NAD(P)-binding Rossmann-like Domain"/>
    <property type="match status" value="1"/>
</dbReference>
<dbReference type="Proteomes" id="UP000005632">
    <property type="component" value="Chromosome"/>
</dbReference>
<dbReference type="Pfam" id="PF12242">
    <property type="entry name" value="Eno-Rase_NADH_b"/>
    <property type="match status" value="1"/>
</dbReference>
<evidence type="ECO:0000313" key="13">
    <source>
        <dbReference type="EMBL" id="AEV29304.1"/>
    </source>
</evidence>
<feature type="site" description="Plays an important role in discriminating NADH against NADPH" evidence="9">
    <location>
        <position position="86"/>
    </location>
</feature>
<feature type="binding site" evidence="9">
    <location>
        <begin position="284"/>
        <end position="286"/>
    </location>
    <ligand>
        <name>NAD(+)</name>
        <dbReference type="ChEBI" id="CHEBI:57540"/>
    </ligand>
</feature>
<dbReference type="GO" id="GO:0006633">
    <property type="term" value="P:fatty acid biosynthetic process"/>
    <property type="evidence" value="ECO:0007669"/>
    <property type="project" value="UniProtKB-UniRule"/>
</dbReference>
<feature type="domain" description="Trans-2-enoyl-CoA reductase-like NAD(P)H binding" evidence="12">
    <location>
        <begin position="2"/>
        <end position="90"/>
    </location>
</feature>
<evidence type="ECO:0000256" key="1">
    <source>
        <dbReference type="ARBA" id="ARBA00011245"/>
    </source>
</evidence>
<dbReference type="HOGENOM" id="CLU_057698_1_0_12"/>
<evidence type="ECO:0000256" key="5">
    <source>
        <dbReference type="ARBA" id="ARBA00023027"/>
    </source>
</evidence>
<proteinExistence type="inferred from homology"/>
<comment type="subunit">
    <text evidence="1 9">Monomer.</text>
</comment>
<dbReference type="InterPro" id="IPR024910">
    <property type="entry name" value="Enoyl-CoA_Rdtase_cat_dom"/>
</dbReference>
<dbReference type="STRING" id="158190.SpiGrapes_1493"/>
<evidence type="ECO:0000256" key="8">
    <source>
        <dbReference type="ARBA" id="ARBA00048302"/>
    </source>
</evidence>
<keyword evidence="4 9" id="KW-0560">Oxidoreductase</keyword>
<protein>
    <recommendedName>
        <fullName evidence="9">Trans-2-enoyl-CoA reductase [NADH]</fullName>
        <shortName evidence="9">TER</shortName>
        <ecNumber evidence="9">1.3.1.44</ecNumber>
    </recommendedName>
</protein>
<gene>
    <name evidence="9" type="primary">fabV</name>
    <name evidence="13" type="ordered locus">SpiGrapes_1493</name>
</gene>
<evidence type="ECO:0000259" key="11">
    <source>
        <dbReference type="Pfam" id="PF12241"/>
    </source>
</evidence>
<dbReference type="GO" id="GO:0050343">
    <property type="term" value="F:trans-2-enoyl-CoA reductase (NADH) activity"/>
    <property type="evidence" value="ECO:0007669"/>
    <property type="project" value="UniProtKB-UniRule"/>
</dbReference>
<dbReference type="AlphaFoldDB" id="G8QV68"/>
<dbReference type="EMBL" id="CP003155">
    <property type="protein sequence ID" value="AEV29304.1"/>
    <property type="molecule type" value="Genomic_DNA"/>
</dbReference>
<dbReference type="GO" id="GO:0004318">
    <property type="term" value="F:enoyl-[acyl-carrier-protein] reductase (NADH) activity"/>
    <property type="evidence" value="ECO:0007669"/>
    <property type="project" value="TreeGrafter"/>
</dbReference>
<comment type="pathway">
    <text evidence="9">Lipid metabolism; fatty acid biosynthesis.</text>
</comment>
<dbReference type="InterPro" id="IPR050048">
    <property type="entry name" value="FabV-like_NADH_b"/>
</dbReference>
<feature type="domain" description="Enoyl reductase FAD binding" evidence="10">
    <location>
        <begin position="335"/>
        <end position="398"/>
    </location>
</feature>
<dbReference type="RefSeq" id="WP_014270152.1">
    <property type="nucleotide sequence ID" value="NC_016633.1"/>
</dbReference>
<evidence type="ECO:0000256" key="3">
    <source>
        <dbReference type="ARBA" id="ARBA00022832"/>
    </source>
</evidence>
<dbReference type="NCBIfam" id="NF010177">
    <property type="entry name" value="PRK13656.1"/>
    <property type="match status" value="1"/>
</dbReference>
<evidence type="ECO:0000313" key="14">
    <source>
        <dbReference type="Proteomes" id="UP000005632"/>
    </source>
</evidence>
<evidence type="ECO:0000259" key="12">
    <source>
        <dbReference type="Pfam" id="PF12242"/>
    </source>
</evidence>
<keyword evidence="3 9" id="KW-0276">Fatty acid metabolism</keyword>
<dbReference type="EC" id="1.3.1.44" evidence="9"/>
<dbReference type="InterPro" id="IPR024906">
    <property type="entry name" value="Eno_Rdtase_FAD-bd_dom"/>
</dbReference>
<dbReference type="InterPro" id="IPR010758">
    <property type="entry name" value="Trans-2-enoyl-CoA_reductase"/>
</dbReference>
<dbReference type="Pfam" id="PF07055">
    <property type="entry name" value="Eno-Rase_FAD_bd"/>
    <property type="match status" value="1"/>
</dbReference>
<dbReference type="PANTHER" id="PTHR37480">
    <property type="entry name" value="ENOYL-[ACYL-CARRIER-PROTEIN] REDUCTASE [NADH]"/>
    <property type="match status" value="1"/>
</dbReference>
<dbReference type="eggNOG" id="COG3007">
    <property type="taxonomic scope" value="Bacteria"/>
</dbReference>
<name>G8QV68_SPHPG</name>
<evidence type="ECO:0000259" key="10">
    <source>
        <dbReference type="Pfam" id="PF07055"/>
    </source>
</evidence>
<keyword evidence="6 9" id="KW-0443">Lipid metabolism</keyword>
<feature type="binding site" evidence="9">
    <location>
        <begin position="122"/>
        <end position="123"/>
    </location>
    <ligand>
        <name>NAD(+)</name>
        <dbReference type="ChEBI" id="CHEBI:57540"/>
    </ligand>
</feature>
<feature type="binding site" evidence="9">
    <location>
        <position position="255"/>
    </location>
    <ligand>
        <name>NAD(+)</name>
        <dbReference type="ChEBI" id="CHEBI:57540"/>
    </ligand>
</feature>
<dbReference type="NCBIfam" id="NF043048">
    <property type="entry name" value="EnoyACPredFabV"/>
    <property type="match status" value="1"/>
</dbReference>
<dbReference type="OrthoDB" id="9802260at2"/>
<keyword evidence="7 9" id="KW-0275">Fatty acid biosynthesis</keyword>
<sequence length="404" mass="45318">MIITKKVLRNVSLTAHPQGCAQYVQDQIDWVQAHAHASLDSRYQKCDDLKLPRRILVLGGSTGYGLSSRIVGAFGSGSDTINVSFEREPSQTKTATPGWYNTMAFEKRAKEAGLKAESIFGDAFSDETKQKTGALIKSLFGQVDLVIYSLASPLRTDPKTGTTYRSVLKPLGKPFSALSVDMDCDVVKMATIEPAEGTQAEETVHVMGGEDWALWIEYLMQENLLAEGAMTVSYSYIGPKITYPVYREGTIGKAKEDLEKTAAELTKKLQQIQGKAYVSVNKALVTRASAVIPVVPLYMAILYQVMKERDLHEHCTEQIYRLFTEKLFSGKQIPTDDEGRVRVDDWEMQDDIQAEVERRWALQKEGEPLKDADIEGVRKEYDQIHGFGFDSIDYEKDVDPRDIY</sequence>
<feature type="binding site" evidence="9">
    <location>
        <begin position="59"/>
        <end position="64"/>
    </location>
    <ligand>
        <name>NAD(+)</name>
        <dbReference type="ChEBI" id="CHEBI:57540"/>
    </ligand>
</feature>
<evidence type="ECO:0000256" key="7">
    <source>
        <dbReference type="ARBA" id="ARBA00023160"/>
    </source>
</evidence>
<evidence type="ECO:0000256" key="4">
    <source>
        <dbReference type="ARBA" id="ARBA00023002"/>
    </source>
</evidence>
<feature type="binding site" evidence="9">
    <location>
        <position position="236"/>
    </location>
    <ligand>
        <name>substrate</name>
    </ligand>
</feature>
<reference evidence="13 14" key="1">
    <citation type="submission" date="2011-11" db="EMBL/GenBank/DDBJ databases">
        <title>Complete sequence of Spirochaeta sp. grapes.</title>
        <authorList>
            <consortium name="US DOE Joint Genome Institute"/>
            <person name="Lucas S."/>
            <person name="Han J."/>
            <person name="Lapidus A."/>
            <person name="Cheng J.-F."/>
            <person name="Goodwin L."/>
            <person name="Pitluck S."/>
            <person name="Peters L."/>
            <person name="Ovchinnikova G."/>
            <person name="Munk A.C."/>
            <person name="Detter J.C."/>
            <person name="Han C."/>
            <person name="Tapia R."/>
            <person name="Land M."/>
            <person name="Hauser L."/>
            <person name="Kyrpides N."/>
            <person name="Ivanova N."/>
            <person name="Pagani I."/>
            <person name="Ritalahtilisa K."/>
            <person name="Loeffler F."/>
            <person name="Woyke T."/>
        </authorList>
    </citation>
    <scope>NUCLEOTIDE SEQUENCE [LARGE SCALE GENOMIC DNA]</scope>
    <source>
        <strain evidence="14">ATCC BAA-1885 / DSM 22778 / Grapes</strain>
    </source>
</reference>
<dbReference type="KEGG" id="sgp:SpiGrapes_1493"/>
<comment type="catalytic activity">
    <reaction evidence="8 9">
        <text>a 2,3-saturated acyl-CoA + NAD(+) = a (2E)-enoyl-CoA + NADH + H(+)</text>
        <dbReference type="Rhea" id="RHEA:18177"/>
        <dbReference type="ChEBI" id="CHEBI:15378"/>
        <dbReference type="ChEBI" id="CHEBI:57540"/>
        <dbReference type="ChEBI" id="CHEBI:57945"/>
        <dbReference type="ChEBI" id="CHEBI:58856"/>
        <dbReference type="ChEBI" id="CHEBI:65111"/>
        <dbReference type="EC" id="1.3.1.44"/>
    </reaction>
</comment>
<accession>G8QV68</accession>
<dbReference type="Pfam" id="PF12241">
    <property type="entry name" value="Enoyl_reductase"/>
    <property type="match status" value="1"/>
</dbReference>
<dbReference type="UniPathway" id="UPA00094"/>
<comment type="function">
    <text evidence="9">Involved in the fatty acid synthesis (FAS II). Catalyzes the reduction of a carbon-carbon double bond in an enoyl moiety that is covalently linked to a coenzyme A (CoA).</text>
</comment>
<evidence type="ECO:0000256" key="6">
    <source>
        <dbReference type="ARBA" id="ARBA00023098"/>
    </source>
</evidence>
<dbReference type="HAMAP" id="MF_01838">
    <property type="entry name" value="FabV_reductase"/>
    <property type="match status" value="1"/>
</dbReference>
<evidence type="ECO:0000256" key="9">
    <source>
        <dbReference type="HAMAP-Rule" id="MF_01838"/>
    </source>
</evidence>